<dbReference type="OrthoDB" id="2284251at2"/>
<gene>
    <name evidence="2" type="ORF">FC96_GL002050</name>
</gene>
<sequence length="297" mass="33842">MNFKKLTLSLTGLVLSLLVFGGTAQAETTNITDNHASRVRGNINDYEGLFSRQYYRVNKKTTVKLAFYRKDNPSKITYRNLTIPTGTIISARSWTDPKNAKITRINDSFHMADLSYKLKQKVITSASANAYGNGEIYIKFRPGRNFTRVKRPSSVLPYGDSILAKGGVSAIRQLPTVTGDSVKLTSDGYIEYYKFNQQPYTSYSQRYFWSSKPTSYRKINHVLVKGSSVYLYYRSKLPNVNDKRVRKSGPYQYRLTIKNQHTPYSYEDTTQGDDTGFSSIYTIGGVQYNTRIAQGWN</sequence>
<organism evidence="2 3">
    <name type="scientific">Secundilactobacillus kimchicus JCM 15530</name>
    <dbReference type="NCBI Taxonomy" id="1302272"/>
    <lineage>
        <taxon>Bacteria</taxon>
        <taxon>Bacillati</taxon>
        <taxon>Bacillota</taxon>
        <taxon>Bacilli</taxon>
        <taxon>Lactobacillales</taxon>
        <taxon>Lactobacillaceae</taxon>
        <taxon>Secundilactobacillus</taxon>
    </lineage>
</organism>
<evidence type="ECO:0000313" key="3">
    <source>
        <dbReference type="Proteomes" id="UP000050911"/>
    </source>
</evidence>
<dbReference type="RefSeq" id="WP_054660951.1">
    <property type="nucleotide sequence ID" value="NZ_AZCX01000005.1"/>
</dbReference>
<proteinExistence type="predicted"/>
<protein>
    <recommendedName>
        <fullName evidence="4">Surface layer protein A domain-containing protein</fullName>
    </recommendedName>
</protein>
<dbReference type="EMBL" id="AZCX01000005">
    <property type="protein sequence ID" value="KRK47845.1"/>
    <property type="molecule type" value="Genomic_DNA"/>
</dbReference>
<dbReference type="PATRIC" id="fig|1302272.5.peg.2096"/>
<dbReference type="AlphaFoldDB" id="A0A0R1HM50"/>
<keyword evidence="3" id="KW-1185">Reference proteome</keyword>
<accession>A0A0R1HM50</accession>
<feature type="chain" id="PRO_5006405221" description="Surface layer protein A domain-containing protein" evidence="1">
    <location>
        <begin position="27"/>
        <end position="297"/>
    </location>
</feature>
<evidence type="ECO:0000313" key="2">
    <source>
        <dbReference type="EMBL" id="KRK47845.1"/>
    </source>
</evidence>
<name>A0A0R1HM50_9LACO</name>
<dbReference type="Proteomes" id="UP000050911">
    <property type="component" value="Unassembled WGS sequence"/>
</dbReference>
<comment type="caution">
    <text evidence="2">The sequence shown here is derived from an EMBL/GenBank/DDBJ whole genome shotgun (WGS) entry which is preliminary data.</text>
</comment>
<evidence type="ECO:0000256" key="1">
    <source>
        <dbReference type="SAM" id="SignalP"/>
    </source>
</evidence>
<feature type="signal peptide" evidence="1">
    <location>
        <begin position="1"/>
        <end position="26"/>
    </location>
</feature>
<evidence type="ECO:0008006" key="4">
    <source>
        <dbReference type="Google" id="ProtNLM"/>
    </source>
</evidence>
<keyword evidence="1" id="KW-0732">Signal</keyword>
<reference evidence="2 3" key="1">
    <citation type="journal article" date="2015" name="Genome Announc.">
        <title>Expanding the biotechnology potential of lactobacilli through comparative genomics of 213 strains and associated genera.</title>
        <authorList>
            <person name="Sun Z."/>
            <person name="Harris H.M."/>
            <person name="McCann A."/>
            <person name="Guo C."/>
            <person name="Argimon S."/>
            <person name="Zhang W."/>
            <person name="Yang X."/>
            <person name="Jeffery I.B."/>
            <person name="Cooney J.C."/>
            <person name="Kagawa T.F."/>
            <person name="Liu W."/>
            <person name="Song Y."/>
            <person name="Salvetti E."/>
            <person name="Wrobel A."/>
            <person name="Rasinkangas P."/>
            <person name="Parkhill J."/>
            <person name="Rea M.C."/>
            <person name="O'Sullivan O."/>
            <person name="Ritari J."/>
            <person name="Douillard F.P."/>
            <person name="Paul Ross R."/>
            <person name="Yang R."/>
            <person name="Briner A.E."/>
            <person name="Felis G.E."/>
            <person name="de Vos W.M."/>
            <person name="Barrangou R."/>
            <person name="Klaenhammer T.R."/>
            <person name="Caufield P.W."/>
            <person name="Cui Y."/>
            <person name="Zhang H."/>
            <person name="O'Toole P.W."/>
        </authorList>
    </citation>
    <scope>NUCLEOTIDE SEQUENCE [LARGE SCALE GENOMIC DNA]</scope>
    <source>
        <strain evidence="2 3">JCM 15530</strain>
    </source>
</reference>